<evidence type="ECO:0000256" key="1">
    <source>
        <dbReference type="ARBA" id="ARBA00022676"/>
    </source>
</evidence>
<accession>A0A350P8F2</accession>
<evidence type="ECO:0000256" key="2">
    <source>
        <dbReference type="ARBA" id="ARBA00022679"/>
    </source>
</evidence>
<dbReference type="GO" id="GO:0016757">
    <property type="term" value="F:glycosyltransferase activity"/>
    <property type="evidence" value="ECO:0007669"/>
    <property type="project" value="UniProtKB-KW"/>
</dbReference>
<evidence type="ECO:0000259" key="3">
    <source>
        <dbReference type="Pfam" id="PF13524"/>
    </source>
</evidence>
<reference evidence="4 5" key="1">
    <citation type="journal article" date="2018" name="Nat. Biotechnol.">
        <title>A standardized bacterial taxonomy based on genome phylogeny substantially revises the tree of life.</title>
        <authorList>
            <person name="Parks D.H."/>
            <person name="Chuvochina M."/>
            <person name="Waite D.W."/>
            <person name="Rinke C."/>
            <person name="Skarshewski A."/>
            <person name="Chaumeil P.A."/>
            <person name="Hugenholtz P."/>
        </authorList>
    </citation>
    <scope>NUCLEOTIDE SEQUENCE [LARGE SCALE GENOMIC DNA]</scope>
    <source>
        <strain evidence="4">UBA11978</strain>
    </source>
</reference>
<keyword evidence="2" id="KW-0808">Transferase</keyword>
<dbReference type="SUPFAM" id="SSF53756">
    <property type="entry name" value="UDP-Glycosyltransferase/glycogen phosphorylase"/>
    <property type="match status" value="1"/>
</dbReference>
<evidence type="ECO:0000313" key="5">
    <source>
        <dbReference type="Proteomes" id="UP000263517"/>
    </source>
</evidence>
<dbReference type="AlphaFoldDB" id="A0A350P8F2"/>
<dbReference type="EMBL" id="DNAN01000618">
    <property type="protein sequence ID" value="HAW77569.1"/>
    <property type="molecule type" value="Genomic_DNA"/>
</dbReference>
<dbReference type="Gene3D" id="3.40.50.2000">
    <property type="entry name" value="Glycogen Phosphorylase B"/>
    <property type="match status" value="2"/>
</dbReference>
<protein>
    <recommendedName>
        <fullName evidence="3">Spore protein YkvP/CgeB glycosyl transferase-like domain-containing protein</fullName>
    </recommendedName>
</protein>
<comment type="caution">
    <text evidence="4">The sequence shown here is derived from an EMBL/GenBank/DDBJ whole genome shotgun (WGS) entry which is preliminary data.</text>
</comment>
<keyword evidence="1" id="KW-0328">Glycosyltransferase</keyword>
<sequence>MRDLVVLHITTAHPALDPRIFYRECVSLAKAGYNVSLCAISDEVFVEQGVSVIPLPVYNNRFKRAFWGNLRAFAHSLKSDANIIHIHDPELIPLGLILRLLGKSVIYDAHEDFPEDLRQKEWIPAVLRGLVVYLSALVWSCLPYLFSRIVAATPKIVRRFGDRNTVLVSNMPPHGVYNPKSWEEYSSLPATMAYVGVMDEGRGVPRLWECQKSMMQPFRLRMAGVNRLNADMADRILSDPEVEYFGILNPQNVPALLKDCTMAAVLLENNSAYRYSLPLKLFEYFAAGLPVIATRFPYWENLFARERCCIFVDPHNAGEIELAVKYLLDHPQEAWEMGMRARQMVESQFNWGNEEKRLLDLYQQLLSF</sequence>
<gene>
    <name evidence="4" type="ORF">DCW74_17780</name>
</gene>
<proteinExistence type="predicted"/>
<feature type="domain" description="Spore protein YkvP/CgeB glycosyl transferase-like" evidence="3">
    <location>
        <begin position="235"/>
        <end position="358"/>
    </location>
</feature>
<evidence type="ECO:0000313" key="4">
    <source>
        <dbReference type="EMBL" id="HAW77569.1"/>
    </source>
</evidence>
<organism evidence="4 5">
    <name type="scientific">Alteromonas australica</name>
    <dbReference type="NCBI Taxonomy" id="589873"/>
    <lineage>
        <taxon>Bacteria</taxon>
        <taxon>Pseudomonadati</taxon>
        <taxon>Pseudomonadota</taxon>
        <taxon>Gammaproteobacteria</taxon>
        <taxon>Alteromonadales</taxon>
        <taxon>Alteromonadaceae</taxon>
        <taxon>Alteromonas/Salinimonas group</taxon>
        <taxon>Alteromonas</taxon>
    </lineage>
</organism>
<dbReference type="Pfam" id="PF13524">
    <property type="entry name" value="Glyco_trans_1_2"/>
    <property type="match status" value="1"/>
</dbReference>
<dbReference type="InterPro" id="IPR055259">
    <property type="entry name" value="YkvP/CgeB_Glyco_trans-like"/>
</dbReference>
<name>A0A350P8F2_9ALTE</name>
<dbReference type="Proteomes" id="UP000263517">
    <property type="component" value="Unassembled WGS sequence"/>
</dbReference>
<dbReference type="PANTHER" id="PTHR12526:SF629">
    <property type="entry name" value="TEICHURONIC ACID BIOSYNTHESIS GLYCOSYLTRANSFERASE TUAH-RELATED"/>
    <property type="match status" value="1"/>
</dbReference>
<dbReference type="PANTHER" id="PTHR12526">
    <property type="entry name" value="GLYCOSYLTRANSFERASE"/>
    <property type="match status" value="1"/>
</dbReference>